<keyword evidence="10" id="KW-1185">Reference proteome</keyword>
<organism evidence="9 10">
    <name type="scientific">Blattamonas nauphoetae</name>
    <dbReference type="NCBI Taxonomy" id="2049346"/>
    <lineage>
        <taxon>Eukaryota</taxon>
        <taxon>Metamonada</taxon>
        <taxon>Preaxostyla</taxon>
        <taxon>Oxymonadida</taxon>
        <taxon>Blattamonas</taxon>
    </lineage>
</organism>
<keyword evidence="2" id="KW-0547">Nucleotide-binding</keyword>
<protein>
    <recommendedName>
        <fullName evidence="8">Protein kinase domain-containing protein</fullName>
    </recommendedName>
</protein>
<dbReference type="InterPro" id="IPR011009">
    <property type="entry name" value="Kinase-like_dom_sf"/>
</dbReference>
<feature type="region of interest" description="Disordered" evidence="5">
    <location>
        <begin position="1193"/>
        <end position="1219"/>
    </location>
</feature>
<evidence type="ECO:0000256" key="3">
    <source>
        <dbReference type="ARBA" id="ARBA00022777"/>
    </source>
</evidence>
<evidence type="ECO:0000256" key="6">
    <source>
        <dbReference type="SAM" id="Phobius"/>
    </source>
</evidence>
<feature type="signal peptide" evidence="7">
    <location>
        <begin position="1"/>
        <end position="16"/>
    </location>
</feature>
<feature type="chain" id="PRO_5046654180" description="Protein kinase domain-containing protein" evidence="7">
    <location>
        <begin position="17"/>
        <end position="1333"/>
    </location>
</feature>
<gene>
    <name evidence="9" type="ORF">BLNAU_6164</name>
</gene>
<evidence type="ECO:0000256" key="7">
    <source>
        <dbReference type="SAM" id="SignalP"/>
    </source>
</evidence>
<dbReference type="InterPro" id="IPR012334">
    <property type="entry name" value="Pectin_lyas_fold"/>
</dbReference>
<evidence type="ECO:0000256" key="4">
    <source>
        <dbReference type="ARBA" id="ARBA00022840"/>
    </source>
</evidence>
<dbReference type="Gene3D" id="1.10.510.10">
    <property type="entry name" value="Transferase(Phosphotransferase) domain 1"/>
    <property type="match status" value="1"/>
</dbReference>
<dbReference type="InterPro" id="IPR000719">
    <property type="entry name" value="Prot_kinase_dom"/>
</dbReference>
<reference evidence="9 10" key="1">
    <citation type="journal article" date="2022" name="bioRxiv">
        <title>Genomics of Preaxostyla Flagellates Illuminates Evolutionary Transitions and the Path Towards Mitochondrial Loss.</title>
        <authorList>
            <person name="Novak L.V.F."/>
            <person name="Treitli S.C."/>
            <person name="Pyrih J."/>
            <person name="Halakuc P."/>
            <person name="Pipaliya S.V."/>
            <person name="Vacek V."/>
            <person name="Brzon O."/>
            <person name="Soukal P."/>
            <person name="Eme L."/>
            <person name="Dacks J.B."/>
            <person name="Karnkowska A."/>
            <person name="Elias M."/>
            <person name="Hampl V."/>
        </authorList>
    </citation>
    <scope>NUCLEOTIDE SEQUENCE [LARGE SCALE GENOMIC DNA]</scope>
    <source>
        <strain evidence="9">NAU3</strain>
        <tissue evidence="9">Gut</tissue>
    </source>
</reference>
<feature type="domain" description="Protein kinase" evidence="8">
    <location>
        <begin position="911"/>
        <end position="1313"/>
    </location>
</feature>
<keyword evidence="6" id="KW-1133">Transmembrane helix</keyword>
<dbReference type="SUPFAM" id="SSF51126">
    <property type="entry name" value="Pectin lyase-like"/>
    <property type="match status" value="1"/>
</dbReference>
<dbReference type="Pfam" id="PF07714">
    <property type="entry name" value="PK_Tyr_Ser-Thr"/>
    <property type="match status" value="1"/>
</dbReference>
<dbReference type="PANTHER" id="PTHR44329">
    <property type="entry name" value="SERINE/THREONINE-PROTEIN KINASE TNNI3K-RELATED"/>
    <property type="match status" value="1"/>
</dbReference>
<dbReference type="InterPro" id="IPR001245">
    <property type="entry name" value="Ser-Thr/Tyr_kinase_cat_dom"/>
</dbReference>
<keyword evidence="6" id="KW-0472">Membrane</keyword>
<keyword evidence="4" id="KW-0067">ATP-binding</keyword>
<evidence type="ECO:0000256" key="2">
    <source>
        <dbReference type="ARBA" id="ARBA00022741"/>
    </source>
</evidence>
<feature type="transmembrane region" description="Helical" evidence="6">
    <location>
        <begin position="1010"/>
        <end position="1035"/>
    </location>
</feature>
<feature type="compositionally biased region" description="Polar residues" evidence="5">
    <location>
        <begin position="1082"/>
        <end position="1091"/>
    </location>
</feature>
<evidence type="ECO:0000313" key="9">
    <source>
        <dbReference type="EMBL" id="KAK2958915.1"/>
    </source>
</evidence>
<dbReference type="PANTHER" id="PTHR44329:SF288">
    <property type="entry name" value="MITOGEN-ACTIVATED PROTEIN KINASE KINASE KINASE 20"/>
    <property type="match status" value="1"/>
</dbReference>
<keyword evidence="7" id="KW-0732">Signal</keyword>
<feature type="region of interest" description="Disordered" evidence="5">
    <location>
        <begin position="1311"/>
        <end position="1333"/>
    </location>
</feature>
<feature type="region of interest" description="Disordered" evidence="5">
    <location>
        <begin position="1082"/>
        <end position="1101"/>
    </location>
</feature>
<comment type="caution">
    <text evidence="9">The sequence shown here is derived from an EMBL/GenBank/DDBJ whole genome shotgun (WGS) entry which is preliminary data.</text>
</comment>
<evidence type="ECO:0000259" key="8">
    <source>
        <dbReference type="PROSITE" id="PS50011"/>
    </source>
</evidence>
<keyword evidence="1" id="KW-0808">Transferase</keyword>
<dbReference type="PROSITE" id="PS50011">
    <property type="entry name" value="PROTEIN_KINASE_DOM"/>
    <property type="match status" value="1"/>
</dbReference>
<keyword evidence="6" id="KW-0812">Transmembrane</keyword>
<dbReference type="SUPFAM" id="SSF56112">
    <property type="entry name" value="Protein kinase-like (PK-like)"/>
    <property type="match status" value="1"/>
</dbReference>
<feature type="compositionally biased region" description="Basic and acidic residues" evidence="5">
    <location>
        <begin position="1210"/>
        <end position="1219"/>
    </location>
</feature>
<sequence length="1333" mass="144143">MISLSLALCLFQPAFTVSTTPPLSESLESLLNALSISAGQRPYENEHISLTEGTYIGTNMEITHRSLELAGQGLLERTTIVTRVLPTISTISNTIRNISHMPTSEFCMFSLTNSTLSLKWMDFSLIDNSEEGRQQMNVARTPRLAIVSNSMLTISESRIEQSPWISPIVISPPTLEESATESSVVMKNSWMWNDVGEMRGVVETSTFPSFGGSVSVSIVGCSFISSTIVGKDGIGLSLTRTAQNSEEVGRLSSSLISCSFVNVSSIGSIHQPHVPHLFQKMLECEVSLTSSHLSGSTIRDVNKGGSVLCSNSSFSCLLSSPNTDPEPEPTITLPNGTSSFVDDGTTYLIDGNTGYTDTSVTFSHCTFTGTCEPSSVRPLTIAGYAGNITVDSCSFTNLLFTDYHGAALYIVVSWGPKTNPVSITSCNFTDCSAERAGGALFLWSITINVVDWCRCVGCSLTVPDQAAGGGMLITLNDTAELTITNLYFEDCTSPTSAGGLSIGFLGEKHKIAYLSFKDCYATSPDGTGTGGGMNITGMYWLPAPIAASNLKFEDCWADMQGGGMLASSCYGHLSLTDCEFIRCRVNSSDAFLVMGGGFCAEWPSYPPPLTPYKLVLTKCQFINCSSTSVGGAVGEIGDGIEITDCLVQNTWTKTSGAVCLFQRNSPTGPVSLASILFIGNTVSDTPAYLEYSSLMPSQVQFADFMIMDFSGFNSTDMTFSDCWTTATPRSTGMYCGVFTTPTRPRLVRVFKNAFLEIGPYVTRQVETSIAPDSWRIDLTVTGVMLLKSQMYEVTVQDVDGGSETKGKLQFRDGVGSLVTPSDLNLQFSTAYTITSIVGVVPGSSASTMTNDNKFTVEAWAFNMDANSSFLSFTTPKSPCLLTASAHLLTKEPEFGFIVLVFDKAVSGSYDVVVEEEGSGGEWMSVYVALTVFTEGLALTGESNTFVVVGDESILKHNTTYTIRSLYPTPGTESTTTPVRVVETIKFHIPESSYVPNNNNKKSLSQEMKSLLSWLIPVVVAMFVAFVIAIIVLVLLRRRPQKSQVQAQEMEDQDQYQVDDKMDTVDGDATNQILHSNKISHSAFDSSTNQLPNVHRSQEGMKSPSEAECVEVLACSGAFEISATPISNTLYSVLHKEHREIGKRVIGMQIVNGLKHVVANRGWSDVLTRLSSHWILIDAAGNVQLKLQMNASEAEQEAAQAQKRNPNMTGHSEKDKSGMDGLRWRAPEVVAGGGSAVDAHKASVFSLGLVLWEIETGLVPFGELDAVNAQRQSGTGTPPKMESLKDEEFVSLIHRCVSVDPEQRPTLTEINEFLSSHPDETNGGSRNEMKEGTM</sequence>
<name>A0ABQ9Y588_9EUKA</name>
<keyword evidence="3" id="KW-0418">Kinase</keyword>
<dbReference type="Proteomes" id="UP001281761">
    <property type="component" value="Unassembled WGS sequence"/>
</dbReference>
<evidence type="ECO:0000256" key="5">
    <source>
        <dbReference type="SAM" id="MobiDB-lite"/>
    </source>
</evidence>
<evidence type="ECO:0000256" key="1">
    <source>
        <dbReference type="ARBA" id="ARBA00022679"/>
    </source>
</evidence>
<evidence type="ECO:0000313" key="10">
    <source>
        <dbReference type="Proteomes" id="UP001281761"/>
    </source>
</evidence>
<dbReference type="Gene3D" id="2.160.20.10">
    <property type="entry name" value="Single-stranded right-handed beta-helix, Pectin lyase-like"/>
    <property type="match status" value="1"/>
</dbReference>
<dbReference type="InterPro" id="IPR051681">
    <property type="entry name" value="Ser/Thr_Kinases-Pseudokinases"/>
</dbReference>
<accession>A0ABQ9Y588</accession>
<dbReference type="EMBL" id="JARBJD010000034">
    <property type="protein sequence ID" value="KAK2958915.1"/>
    <property type="molecule type" value="Genomic_DNA"/>
</dbReference>
<proteinExistence type="predicted"/>
<dbReference type="InterPro" id="IPR011050">
    <property type="entry name" value="Pectin_lyase_fold/virulence"/>
</dbReference>